<evidence type="ECO:0000256" key="1">
    <source>
        <dbReference type="SAM" id="Phobius"/>
    </source>
</evidence>
<accession>A0A1E1J2Q8</accession>
<keyword evidence="1" id="KW-0812">Transmembrane</keyword>
<name>A0A1E1J2Q8_LEIGU</name>
<proteinExistence type="predicted"/>
<keyword evidence="1" id="KW-0472">Membrane</keyword>
<sequence>MRDGFPAVSFPLLLAVSLSIQLFLFPQPLSLLPPFALSPSRLCGGAECGNRSVSQRCVIVPLVLPISSLHGVFLLASPPPLFFPTPSLRSSHVAVLLNVFVRPLLQL</sequence>
<organism evidence="2">
    <name type="scientific">Leishmania guyanensis</name>
    <dbReference type="NCBI Taxonomy" id="5670"/>
    <lineage>
        <taxon>Eukaryota</taxon>
        <taxon>Discoba</taxon>
        <taxon>Euglenozoa</taxon>
        <taxon>Kinetoplastea</taxon>
        <taxon>Metakinetoplastina</taxon>
        <taxon>Trypanosomatida</taxon>
        <taxon>Trypanosomatidae</taxon>
        <taxon>Leishmaniinae</taxon>
        <taxon>Leishmania</taxon>
        <taxon>Leishmania guyanensis species complex</taxon>
    </lineage>
</organism>
<dbReference type="AlphaFoldDB" id="A0A1E1J2Q8"/>
<reference evidence="2" key="1">
    <citation type="submission" date="2012-08" db="EMBL/GenBank/DDBJ databases">
        <title>Comparative genomics of metastatic and non-metastatic Leishmania guyanensis provides insights into polygenic factors involved in Leishmania RNA virus infection.</title>
        <authorList>
            <person name="Smith D."/>
            <person name="Hertz-Fowler C."/>
            <person name="Martin R."/>
            <person name="Dickens N."/>
            <person name="Fasel N."/>
            <person name="Falquet L."/>
            <person name="Beverley S."/>
            <person name="Zangger H."/>
            <person name="Calderon-Copete S."/>
            <person name="Mottram J."/>
            <person name="Xenarios I."/>
        </authorList>
    </citation>
    <scope>NUCLEOTIDE SEQUENCE</scope>
    <source>
        <strain evidence="2">MHOM/BR/75/M4147/SSU:IR2SAT-LUC</strain>
    </source>
</reference>
<evidence type="ECO:0000313" key="2">
    <source>
        <dbReference type="EMBL" id="CCM17079.1"/>
    </source>
</evidence>
<feature type="transmembrane region" description="Helical" evidence="1">
    <location>
        <begin position="12"/>
        <end position="37"/>
    </location>
</feature>
<protein>
    <submittedName>
        <fullName evidence="2">Uncharacterized protein</fullName>
    </submittedName>
</protein>
<keyword evidence="1" id="KW-1133">Transmembrane helix</keyword>
<dbReference type="EMBL" id="CALQ01001209">
    <property type="protein sequence ID" value="CCM17079.1"/>
    <property type="molecule type" value="Genomic_DNA"/>
</dbReference>
<gene>
    <name evidence="2" type="primary">LgM4147LRVhigh.28.01550.00730</name>
    <name evidence="2" type="ORF">BN36_2845780</name>
</gene>